<evidence type="ECO:0000313" key="2">
    <source>
        <dbReference type="EMBL" id="MFB9753458.1"/>
    </source>
</evidence>
<dbReference type="EMBL" id="JBHMAG010000012">
    <property type="protein sequence ID" value="MFB9753458.1"/>
    <property type="molecule type" value="Genomic_DNA"/>
</dbReference>
<feature type="region of interest" description="Disordered" evidence="1">
    <location>
        <begin position="1"/>
        <end position="22"/>
    </location>
</feature>
<evidence type="ECO:0000313" key="3">
    <source>
        <dbReference type="Proteomes" id="UP001589619"/>
    </source>
</evidence>
<dbReference type="InterPro" id="IPR011050">
    <property type="entry name" value="Pectin_lyase_fold/virulence"/>
</dbReference>
<dbReference type="SUPFAM" id="SSF51126">
    <property type="entry name" value="Pectin lyase-like"/>
    <property type="match status" value="1"/>
</dbReference>
<proteinExistence type="predicted"/>
<dbReference type="PROSITE" id="PS51318">
    <property type="entry name" value="TAT"/>
    <property type="match status" value="1"/>
</dbReference>
<comment type="caution">
    <text evidence="2">The sequence shown here is derived from an EMBL/GenBank/DDBJ whole genome shotgun (WGS) entry which is preliminary data.</text>
</comment>
<sequence>MKTNSENDLLPQHAGHDGDSRTMSRRDLLTALSLAGAAAATGVMLGGRSGFAAAADSGPLVHSVMNAVYGQNPEDCCSPLVGFDHVAEMKLADLPAGKLASTVSYYAGWAGSPLGPLGGAMYDIVAPADFAGTPDGFGDHALVNGNIAVIRKTGGLLATRYGAKGDDGATDSYPQLQAMALQLKKQGGGTAVLDWAGGAYGIGETITLWNNTTFGGPNWLKIIAQTTYDCAVTGVPGAKNVHITELKVDGGLIPAQGGLYLRRNHTEWHAGSITVKNAAHSKSRKGGRAVTCEAGVNPGLYGARKAVIGSIVAIDCYMALCLAGGTNQEDTGVVVNSLVAERCETVIGLFGNSAGYPHSGVNMQHVVGGVAARNCGKSVTYARPHGAFVSDRGSNVRIGSLSLHNDPAYGTIGSLFMGDWSNVTVDGATFIGDCGSLLSFTRFFEADTIADDVFATSNCEFKGIKHIGTCANAVTTSKADDLKVRDTELGLATDTVTSGLVLTPAMAAKTTVYCSIQNRQHRTRIEGFASEIGSAALLSDYSGASVHYGLTVHVPAYSDDAAATAGGLGEGRLYKTSAGDAKVKL</sequence>
<keyword evidence="3" id="KW-1185">Reference proteome</keyword>
<accession>A0ABV5VZG0</accession>
<dbReference type="InterPro" id="IPR006311">
    <property type="entry name" value="TAT_signal"/>
</dbReference>
<evidence type="ECO:0000256" key="1">
    <source>
        <dbReference type="SAM" id="MobiDB-lite"/>
    </source>
</evidence>
<dbReference type="Proteomes" id="UP001589619">
    <property type="component" value="Unassembled WGS sequence"/>
</dbReference>
<name>A0ABV5VZG0_9BACL</name>
<organism evidence="2 3">
    <name type="scientific">Paenibacillus hodogayensis</name>
    <dbReference type="NCBI Taxonomy" id="279208"/>
    <lineage>
        <taxon>Bacteria</taxon>
        <taxon>Bacillati</taxon>
        <taxon>Bacillota</taxon>
        <taxon>Bacilli</taxon>
        <taxon>Bacillales</taxon>
        <taxon>Paenibacillaceae</taxon>
        <taxon>Paenibacillus</taxon>
    </lineage>
</organism>
<reference evidence="2 3" key="1">
    <citation type="submission" date="2024-09" db="EMBL/GenBank/DDBJ databases">
        <authorList>
            <person name="Sun Q."/>
            <person name="Mori K."/>
        </authorList>
    </citation>
    <scope>NUCLEOTIDE SEQUENCE [LARGE SCALE GENOMIC DNA]</scope>
    <source>
        <strain evidence="2 3">JCM 12520</strain>
    </source>
</reference>
<protein>
    <submittedName>
        <fullName evidence="2">Uncharacterized protein</fullName>
    </submittedName>
</protein>
<dbReference type="RefSeq" id="WP_344901351.1">
    <property type="nucleotide sequence ID" value="NZ_BAAAYO010000001.1"/>
</dbReference>
<gene>
    <name evidence="2" type="ORF">ACFFNY_17975</name>
</gene>